<dbReference type="EMBL" id="BRXW01000654">
    <property type="protein sequence ID" value="GMH72424.1"/>
    <property type="molecule type" value="Genomic_DNA"/>
</dbReference>
<proteinExistence type="predicted"/>
<evidence type="ECO:0008006" key="4">
    <source>
        <dbReference type="Google" id="ProtNLM"/>
    </source>
</evidence>
<evidence type="ECO:0000256" key="1">
    <source>
        <dbReference type="SAM" id="MobiDB-lite"/>
    </source>
</evidence>
<accession>A0A9W7E8M8</accession>
<feature type="region of interest" description="Disordered" evidence="1">
    <location>
        <begin position="1"/>
        <end position="21"/>
    </location>
</feature>
<name>A0A9W7E8M8_9STRA</name>
<dbReference type="OrthoDB" id="194433at2759"/>
<feature type="region of interest" description="Disordered" evidence="1">
    <location>
        <begin position="78"/>
        <end position="175"/>
    </location>
</feature>
<evidence type="ECO:0000313" key="2">
    <source>
        <dbReference type="EMBL" id="GMH72424.1"/>
    </source>
</evidence>
<organism evidence="2 3">
    <name type="scientific">Triparma laevis f. longispina</name>
    <dbReference type="NCBI Taxonomy" id="1714387"/>
    <lineage>
        <taxon>Eukaryota</taxon>
        <taxon>Sar</taxon>
        <taxon>Stramenopiles</taxon>
        <taxon>Ochrophyta</taxon>
        <taxon>Bolidophyceae</taxon>
        <taxon>Parmales</taxon>
        <taxon>Triparmaceae</taxon>
        <taxon>Triparma</taxon>
    </lineage>
</organism>
<evidence type="ECO:0000313" key="3">
    <source>
        <dbReference type="Proteomes" id="UP001165122"/>
    </source>
</evidence>
<dbReference type="AlphaFoldDB" id="A0A9W7E8M8"/>
<protein>
    <recommendedName>
        <fullName evidence="4">Sfi1 spindle body domain-containing protein</fullName>
    </recommendedName>
</protein>
<reference evidence="3" key="1">
    <citation type="journal article" date="2023" name="Commun. Biol.">
        <title>Genome analysis of Parmales, the sister group of diatoms, reveals the evolutionary specialization of diatoms from phago-mixotrophs to photoautotrophs.</title>
        <authorList>
            <person name="Ban H."/>
            <person name="Sato S."/>
            <person name="Yoshikawa S."/>
            <person name="Yamada K."/>
            <person name="Nakamura Y."/>
            <person name="Ichinomiya M."/>
            <person name="Sato N."/>
            <person name="Blanc-Mathieu R."/>
            <person name="Endo H."/>
            <person name="Kuwata A."/>
            <person name="Ogata H."/>
        </authorList>
    </citation>
    <scope>NUCLEOTIDE SEQUENCE [LARGE SCALE GENOMIC DNA]</scope>
    <source>
        <strain evidence="3">NIES 3700</strain>
    </source>
</reference>
<keyword evidence="3" id="KW-1185">Reference proteome</keyword>
<gene>
    <name evidence="2" type="ORF">TrLO_g1682</name>
</gene>
<sequence length="1234" mass="146909">MDQAAPPSETGAETSGAPPHHRTASLVDLLTRQDVTLHDILEPVSGHALDVVVSHAYRDGPHLGTYKSTTTTTVTRLYRDGPHLNEENVDPKNPKNSYRTKTNNKKNDSDSSSEEEVNTVEKYRSIQRRRRRLRPNGVKDLDEEEERKQNRRQVKELSKNSMNLMRTASRPAETPRGEIHYGYHDYILDSNLQWGHYMHHLTSIDRFNENYRCERRVFAAWKRVCWWRVLRVRYGKRCLSSWRALAVNTIQFKRSAEIGQRFFSTTGLNRGWKAFVNSAKRRQLTKRKKMTKTADSQFSESGSKRAMKQWKEWRTARKEIREGAKKLGKLNFELTMSPVISSLKESAVKAINSGYLKVAIRKLMRNVDERRRLRSLYYMAWDKSEIQAMKRGLMKFRRYASQKKDFRVRLLLAFSGNEKLLMSRMYFYWRVYWEEVLETRQAVFDNAERALKLRTKRIYLEKLFKNRVQGLAIKEADIMFEDWKIRRSIRQWRLFVVHKSAIRAFGHIQAFKSETRLKIMCFQAWKSRITVLARGRVVKYAIHRKLAKKTWRKMSIVYGAASFCKLRIGLTLAKIMVAWLSFSLEEKQRRLKLVRLAMVFYRRRILRTVKLQARAKNFFAIRCTWSCKLLAFREVKKFGVRQKQGRRLMIKQYSHMLRRKTELAMQTWKFVVERCSWQEARLRLGVARSKRKTFDLWKDWATEERSDRLLLEFAARQDDKFRQRRFLKKLRREGIRRKREKTGILIAKKHYFRQWVTTGLSHWQANTLAWKEGKDKTAIGVGFYRENGLRSGFNFLLAYRKAWKVKRLMRVAALMLRKKHGLGRCLLEWRKVAKKRIVLRLGLQCGLRLMVILAWKRWRAGALLVRHRKKWLRVIVGGWRKEARWQGELCERGLFRRFWKRWELGTKEQLGRKRVEGNLVTEVRRRRKATTFGIWRRGYIADCFHRGEGERLRERRAFCILRRRGSAFALKQSALNSWLRSSMLVKGGMSAAGILWRDALRRYKLLRINDGRIDLCVWAGSIRLQSLHIAMGGLKTWLLGKLERARSNVVALQFWKDTLCRRVFVEWKGIKAERIFLEINNEVALDFWYRSTIKCFFRAWEIRTMYFVKIRLEAEAAQLRAGFEKFVGGIDDLKLKRLQRLAASELSEMRLRRVLGSHFTAWSDYVLFERKDRELRRQRKEILALQREVLIKWRMWVRGLKLTRLVHVHHDKRFNASMEHDIMDELRASAGGGI</sequence>
<comment type="caution">
    <text evidence="2">The sequence shown here is derived from an EMBL/GenBank/DDBJ whole genome shotgun (WGS) entry which is preliminary data.</text>
</comment>
<dbReference type="Proteomes" id="UP001165122">
    <property type="component" value="Unassembled WGS sequence"/>
</dbReference>
<feature type="compositionally biased region" description="Basic residues" evidence="1">
    <location>
        <begin position="125"/>
        <end position="134"/>
    </location>
</feature>
<feature type="compositionally biased region" description="Basic and acidic residues" evidence="1">
    <location>
        <begin position="78"/>
        <end position="93"/>
    </location>
</feature>